<name>B1ZRV9_OPITP</name>
<evidence type="ECO:0000313" key="2">
    <source>
        <dbReference type="Proteomes" id="UP000007013"/>
    </source>
</evidence>
<dbReference type="eggNOG" id="COG4249">
    <property type="taxonomic scope" value="Bacteria"/>
</dbReference>
<dbReference type="RefSeq" id="WP_012373340.1">
    <property type="nucleotide sequence ID" value="NC_010571.1"/>
</dbReference>
<dbReference type="Proteomes" id="UP000007013">
    <property type="component" value="Chromosome"/>
</dbReference>
<organism evidence="1 2">
    <name type="scientific">Opitutus terrae (strain DSM 11246 / JCM 15787 / PB90-1)</name>
    <dbReference type="NCBI Taxonomy" id="452637"/>
    <lineage>
        <taxon>Bacteria</taxon>
        <taxon>Pseudomonadati</taxon>
        <taxon>Verrucomicrobiota</taxon>
        <taxon>Opitutia</taxon>
        <taxon>Opitutales</taxon>
        <taxon>Opitutaceae</taxon>
        <taxon>Opitutus</taxon>
    </lineage>
</organism>
<gene>
    <name evidence="1" type="ordered locus">Oter_0512</name>
</gene>
<dbReference type="OrthoDB" id="192612at2"/>
<dbReference type="EMBL" id="CP001032">
    <property type="protein sequence ID" value="ACB73802.1"/>
    <property type="molecule type" value="Genomic_DNA"/>
</dbReference>
<dbReference type="HOGENOM" id="CLU_1198810_0_0_0"/>
<protein>
    <submittedName>
        <fullName evidence="1">Uncharacterized protein</fullName>
    </submittedName>
</protein>
<sequence>MADDIPSSVVAEIAFVGRSGGLVKTLSGFRKPHHTVPDAANATTNAFLGKICASELGTDAEDLFQSIRTGFGYKRRELSLELASPAAVLTAKDFVVEIVYELEPAEPSRYAVTTQLRSLREAAIARGESMTQVFAGRFSEISFLLRKGASVEAVIDAIEAADRGAELSVSYPSDCHECEIAVAGVEARVRCTATALEIVFPRASAPRELIDAFASVREAFRFDPVLAKLTG</sequence>
<evidence type="ECO:0000313" key="1">
    <source>
        <dbReference type="EMBL" id="ACB73802.1"/>
    </source>
</evidence>
<keyword evidence="2" id="KW-1185">Reference proteome</keyword>
<proteinExistence type="predicted"/>
<reference evidence="1 2" key="1">
    <citation type="journal article" date="2011" name="J. Bacteriol.">
        <title>Genome sequence of the verrucomicrobium Opitutus terrae PB90-1, an abundant inhabitant of rice paddy soil ecosystems.</title>
        <authorList>
            <person name="van Passel M.W."/>
            <person name="Kant R."/>
            <person name="Palva A."/>
            <person name="Copeland A."/>
            <person name="Lucas S."/>
            <person name="Lapidus A."/>
            <person name="Glavina del Rio T."/>
            <person name="Pitluck S."/>
            <person name="Goltsman E."/>
            <person name="Clum A."/>
            <person name="Sun H."/>
            <person name="Schmutz J."/>
            <person name="Larimer F.W."/>
            <person name="Land M.L."/>
            <person name="Hauser L."/>
            <person name="Kyrpides N."/>
            <person name="Mikhailova N."/>
            <person name="Richardson P.P."/>
            <person name="Janssen P.H."/>
            <person name="de Vos W.M."/>
            <person name="Smidt H."/>
        </authorList>
    </citation>
    <scope>NUCLEOTIDE SEQUENCE [LARGE SCALE GENOMIC DNA]</scope>
    <source>
        <strain evidence="2">DSM 11246 / JCM 15787 / PB90-1</strain>
    </source>
</reference>
<dbReference type="AlphaFoldDB" id="B1ZRV9"/>
<dbReference type="STRING" id="452637.Oter_0512"/>
<accession>B1ZRV9</accession>
<dbReference type="KEGG" id="ote:Oter_0512"/>